<feature type="region of interest" description="Disordered" evidence="3">
    <location>
        <begin position="1"/>
        <end position="81"/>
    </location>
</feature>
<sequence length="1012" mass="107493">MDVRVFTARPDRPREPATDRTGGAPDVPPDRPRQPATGRTSDVPPGRAHGPAADGVPDVPPDRPREPVTGRTGTTPDVLPGRGAELADLAELLRPATGTGEPACVVVSGEPGIGKSRLLSAFAAVAASGGVPVLSGRATEIGNGTPWALVLDALDHAGDRPELAACADRLRAGLVASTPPARDGGPTTGVERHRVHRRARALLEARALPSGLVLLLDDVHRADAASAELVAHLVRRPPRATVTVLTTRTGRLPSLLERSLASSPASVTRMSLGPLSQRDAESLVPGKPPAYRRRLYELSGGNPLYLEILGRLPERAVDELRDGPWSGDGGRTGLDVLIARELETLGAPLTVVLQAASVTADALDPTLVASVAEMPEDDVRAALDGLVARDVLRVTDGRFRFRHPLVRAAAYQMAGPSWRAAAHRRAADHLAGRNAPLSLRARHLEHAVQPGDVTGADLLAAAALNSADIAPATVARWLRAALRALPHDTGTAERRAGLRLELARALGLSGRFNEARTILHELATGDGPHRYTALKRLGATERALGRLPEARALLGSELSRATGPGPDVRSALLVELAAVDMLRGDWHGGAELAAEALRLAGPGDRSGRAVVAITLLALAELYRCRFGEGRVLLAEARRRADALTDPELRADLGLMPPLAWAEFLVDEHGDALRHVERGLRIARRYGHDDVVPQLYAVRSVVHARLGLTLQALTDAEDGEEAARRLDSAETRAFVRAVKSRPLLWREGPAVALAPATAPRDRHGLRSVWWRNIADHTVAEVRLLAGDPAGCRELLAARLGSGPEGLGPYAPSVYALRSQAEVACGDLDGGWEWYVRAAAVAERGAPRAQLGSVAMARAVIARARGDHSVAAAAARYAVDCFAAETLPIGEGLARMILADLTARLGDTHAAQRQLGGARELFSRCGAPWLAHQAGREQRRAGARRTRGPGRAAELSGREQEIAGLAAEGLTNRQIAERLFLSPRTVETHLARVFRKLGVNTRTALAYRMSEALA</sequence>
<reference evidence="6" key="1">
    <citation type="journal article" date="2019" name="Int. J. Syst. Evol. Microbiol.">
        <title>The Global Catalogue of Microorganisms (GCM) 10K type strain sequencing project: providing services to taxonomists for standard genome sequencing and annotation.</title>
        <authorList>
            <consortium name="The Broad Institute Genomics Platform"/>
            <consortium name="The Broad Institute Genome Sequencing Center for Infectious Disease"/>
            <person name="Wu L."/>
            <person name="Ma J."/>
        </authorList>
    </citation>
    <scope>NUCLEOTIDE SEQUENCE [LARGE SCALE GENOMIC DNA]</scope>
    <source>
        <strain evidence="6">JCM 6242</strain>
    </source>
</reference>
<dbReference type="InterPro" id="IPR003593">
    <property type="entry name" value="AAA+_ATPase"/>
</dbReference>
<keyword evidence="1" id="KW-0547">Nucleotide-binding</keyword>
<gene>
    <name evidence="5" type="ORF">GCM10010517_64310</name>
</gene>
<dbReference type="Gene3D" id="1.10.10.10">
    <property type="entry name" value="Winged helix-like DNA-binding domain superfamily/Winged helix DNA-binding domain"/>
    <property type="match status" value="1"/>
</dbReference>
<dbReference type="SUPFAM" id="SSF52540">
    <property type="entry name" value="P-loop containing nucleoside triphosphate hydrolases"/>
    <property type="match status" value="1"/>
</dbReference>
<keyword evidence="2" id="KW-0067">ATP-binding</keyword>
<dbReference type="InterPro" id="IPR036388">
    <property type="entry name" value="WH-like_DNA-bd_sf"/>
</dbReference>
<evidence type="ECO:0000256" key="3">
    <source>
        <dbReference type="SAM" id="MobiDB-lite"/>
    </source>
</evidence>
<dbReference type="EMBL" id="BAAAVI010000063">
    <property type="protein sequence ID" value="GAA2898884.1"/>
    <property type="molecule type" value="Genomic_DNA"/>
</dbReference>
<feature type="domain" description="HTH luxR-type" evidence="4">
    <location>
        <begin position="946"/>
        <end position="1011"/>
    </location>
</feature>
<dbReference type="PANTHER" id="PTHR16305:SF35">
    <property type="entry name" value="TRANSCRIPTIONAL ACTIVATOR DOMAIN"/>
    <property type="match status" value="1"/>
</dbReference>
<organism evidence="5 6">
    <name type="scientific">Streptosporangium fragile</name>
    <dbReference type="NCBI Taxonomy" id="46186"/>
    <lineage>
        <taxon>Bacteria</taxon>
        <taxon>Bacillati</taxon>
        <taxon>Actinomycetota</taxon>
        <taxon>Actinomycetes</taxon>
        <taxon>Streptosporangiales</taxon>
        <taxon>Streptosporangiaceae</taxon>
        <taxon>Streptosporangium</taxon>
    </lineage>
</organism>
<dbReference type="CDD" id="cd06170">
    <property type="entry name" value="LuxR_C_like"/>
    <property type="match status" value="1"/>
</dbReference>
<keyword evidence="6" id="KW-1185">Reference proteome</keyword>
<evidence type="ECO:0000313" key="6">
    <source>
        <dbReference type="Proteomes" id="UP001500831"/>
    </source>
</evidence>
<feature type="compositionally biased region" description="Basic and acidic residues" evidence="3">
    <location>
        <begin position="1"/>
        <end position="18"/>
    </location>
</feature>
<comment type="caution">
    <text evidence="5">The sequence shown here is derived from an EMBL/GenBank/DDBJ whole genome shotgun (WGS) entry which is preliminary data.</text>
</comment>
<evidence type="ECO:0000313" key="5">
    <source>
        <dbReference type="EMBL" id="GAA2898884.1"/>
    </source>
</evidence>
<dbReference type="SMART" id="SM00421">
    <property type="entry name" value="HTH_LUXR"/>
    <property type="match status" value="1"/>
</dbReference>
<dbReference type="InterPro" id="IPR000792">
    <property type="entry name" value="Tscrpt_reg_LuxR_C"/>
</dbReference>
<dbReference type="InterPro" id="IPR011990">
    <property type="entry name" value="TPR-like_helical_dom_sf"/>
</dbReference>
<dbReference type="InterPro" id="IPR027417">
    <property type="entry name" value="P-loop_NTPase"/>
</dbReference>
<evidence type="ECO:0000256" key="1">
    <source>
        <dbReference type="ARBA" id="ARBA00022741"/>
    </source>
</evidence>
<evidence type="ECO:0000256" key="2">
    <source>
        <dbReference type="ARBA" id="ARBA00022840"/>
    </source>
</evidence>
<dbReference type="InterPro" id="IPR016032">
    <property type="entry name" value="Sig_transdc_resp-reg_C-effctor"/>
</dbReference>
<dbReference type="Gene3D" id="3.40.50.300">
    <property type="entry name" value="P-loop containing nucleotide triphosphate hydrolases"/>
    <property type="match status" value="1"/>
</dbReference>
<evidence type="ECO:0000259" key="4">
    <source>
        <dbReference type="PROSITE" id="PS50043"/>
    </source>
</evidence>
<dbReference type="PROSITE" id="PS50043">
    <property type="entry name" value="HTH_LUXR_2"/>
    <property type="match status" value="1"/>
</dbReference>
<dbReference type="Pfam" id="PF13191">
    <property type="entry name" value="AAA_16"/>
    <property type="match status" value="1"/>
</dbReference>
<dbReference type="Proteomes" id="UP001500831">
    <property type="component" value="Unassembled WGS sequence"/>
</dbReference>
<dbReference type="SMART" id="SM00382">
    <property type="entry name" value="AAA"/>
    <property type="match status" value="1"/>
</dbReference>
<dbReference type="SUPFAM" id="SSF46894">
    <property type="entry name" value="C-terminal effector domain of the bipartite response regulators"/>
    <property type="match status" value="1"/>
</dbReference>
<protein>
    <recommendedName>
        <fullName evidence="4">HTH luxR-type domain-containing protein</fullName>
    </recommendedName>
</protein>
<accession>A0ABP6IPT5</accession>
<dbReference type="Gene3D" id="1.25.40.10">
    <property type="entry name" value="Tetratricopeptide repeat domain"/>
    <property type="match status" value="1"/>
</dbReference>
<dbReference type="PRINTS" id="PR00038">
    <property type="entry name" value="HTHLUXR"/>
</dbReference>
<dbReference type="PANTHER" id="PTHR16305">
    <property type="entry name" value="TESTICULAR SOLUBLE ADENYLYL CYCLASE"/>
    <property type="match status" value="1"/>
</dbReference>
<dbReference type="Pfam" id="PF00196">
    <property type="entry name" value="GerE"/>
    <property type="match status" value="1"/>
</dbReference>
<proteinExistence type="predicted"/>
<dbReference type="PROSITE" id="PS00622">
    <property type="entry name" value="HTH_LUXR_1"/>
    <property type="match status" value="1"/>
</dbReference>
<dbReference type="InterPro" id="IPR041664">
    <property type="entry name" value="AAA_16"/>
</dbReference>
<name>A0ABP6IPT5_9ACTN</name>